<feature type="non-terminal residue" evidence="2">
    <location>
        <position position="1"/>
    </location>
</feature>
<name>A0A921E6E7_9HYPH</name>
<dbReference type="Pfam" id="PF03720">
    <property type="entry name" value="UDPG_MGDP_dh_C"/>
    <property type="match status" value="1"/>
</dbReference>
<evidence type="ECO:0000313" key="2">
    <source>
        <dbReference type="EMBL" id="HJE25756.1"/>
    </source>
</evidence>
<proteinExistence type="predicted"/>
<reference evidence="2" key="1">
    <citation type="journal article" date="2021" name="PeerJ">
        <title>Extensive microbial diversity within the chicken gut microbiome revealed by metagenomics and culture.</title>
        <authorList>
            <person name="Gilroy R."/>
            <person name="Ravi A."/>
            <person name="Getino M."/>
            <person name="Pursley I."/>
            <person name="Horton D.L."/>
            <person name="Alikhan N.F."/>
            <person name="Baker D."/>
            <person name="Gharbi K."/>
            <person name="Hall N."/>
            <person name="Watson M."/>
            <person name="Adriaenssens E.M."/>
            <person name="Foster-Nyarko E."/>
            <person name="Jarju S."/>
            <person name="Secka A."/>
            <person name="Antonio M."/>
            <person name="Oren A."/>
            <person name="Chaudhuri R.R."/>
            <person name="La Ragione R."/>
            <person name="Hildebrand F."/>
            <person name="Pallen M.J."/>
        </authorList>
    </citation>
    <scope>NUCLEOTIDE SEQUENCE</scope>
    <source>
        <strain evidence="2">316</strain>
    </source>
</reference>
<sequence>CAEAADALVIVTEWNAFRALDLTRLRSLMKAPVLIDLRNVYSPDDAYRQGLRYIGVGALARSDD</sequence>
<dbReference type="EMBL" id="DYYG01000061">
    <property type="protein sequence ID" value="HJE25756.1"/>
    <property type="molecule type" value="Genomic_DNA"/>
</dbReference>
<evidence type="ECO:0000259" key="1">
    <source>
        <dbReference type="Pfam" id="PF03720"/>
    </source>
</evidence>
<accession>A0A921E6E7</accession>
<organism evidence="2 3">
    <name type="scientific">Methylorubrum populi</name>
    <dbReference type="NCBI Taxonomy" id="223967"/>
    <lineage>
        <taxon>Bacteria</taxon>
        <taxon>Pseudomonadati</taxon>
        <taxon>Pseudomonadota</taxon>
        <taxon>Alphaproteobacteria</taxon>
        <taxon>Hyphomicrobiales</taxon>
        <taxon>Methylobacteriaceae</taxon>
        <taxon>Methylorubrum</taxon>
    </lineage>
</organism>
<dbReference type="GO" id="GO:0051287">
    <property type="term" value="F:NAD binding"/>
    <property type="evidence" value="ECO:0007669"/>
    <property type="project" value="InterPro"/>
</dbReference>
<reference evidence="2" key="2">
    <citation type="submission" date="2021-09" db="EMBL/GenBank/DDBJ databases">
        <authorList>
            <person name="Gilroy R."/>
        </authorList>
    </citation>
    <scope>NUCLEOTIDE SEQUENCE</scope>
    <source>
        <strain evidence="2">316</strain>
    </source>
</reference>
<comment type="caution">
    <text evidence="2">The sequence shown here is derived from an EMBL/GenBank/DDBJ whole genome shotgun (WGS) entry which is preliminary data.</text>
</comment>
<dbReference type="Proteomes" id="UP000742631">
    <property type="component" value="Unassembled WGS sequence"/>
</dbReference>
<evidence type="ECO:0000313" key="3">
    <source>
        <dbReference type="Proteomes" id="UP000742631"/>
    </source>
</evidence>
<feature type="domain" description="UDP-glucose/GDP-mannose dehydrogenase C-terminal" evidence="1">
    <location>
        <begin position="2"/>
        <end position="43"/>
    </location>
</feature>
<dbReference type="AlphaFoldDB" id="A0A921E6E7"/>
<protein>
    <submittedName>
        <fullName evidence="2">UDP-glucose 6-dehydrogenase</fullName>
    </submittedName>
</protein>
<gene>
    <name evidence="2" type="ORF">K8W01_19080</name>
</gene>
<dbReference type="Gene3D" id="3.40.50.720">
    <property type="entry name" value="NAD(P)-binding Rossmann-like Domain"/>
    <property type="match status" value="1"/>
</dbReference>
<dbReference type="SUPFAM" id="SSF52413">
    <property type="entry name" value="UDP-glucose/GDP-mannose dehydrogenase C-terminal domain"/>
    <property type="match status" value="1"/>
</dbReference>
<dbReference type="GO" id="GO:0016616">
    <property type="term" value="F:oxidoreductase activity, acting on the CH-OH group of donors, NAD or NADP as acceptor"/>
    <property type="evidence" value="ECO:0007669"/>
    <property type="project" value="InterPro"/>
</dbReference>
<dbReference type="InterPro" id="IPR014027">
    <property type="entry name" value="UDP-Glc/GDP-Man_DH_C"/>
</dbReference>
<dbReference type="InterPro" id="IPR036220">
    <property type="entry name" value="UDP-Glc/GDP-Man_DH_C_sf"/>
</dbReference>